<name>S7VZP7_9FLAO</name>
<evidence type="ECO:0000313" key="1">
    <source>
        <dbReference type="EMBL" id="EPR74922.1"/>
    </source>
</evidence>
<protein>
    <submittedName>
        <fullName evidence="1">Putative methyltransferase</fullName>
    </submittedName>
</protein>
<keyword evidence="1" id="KW-0489">Methyltransferase</keyword>
<dbReference type="eggNOG" id="COG2227">
    <property type="taxonomic scope" value="Bacteria"/>
</dbReference>
<dbReference type="PATRIC" id="fig|641526.4.peg.9"/>
<dbReference type="AlphaFoldDB" id="S7VZP7"/>
<dbReference type="Proteomes" id="UP000014962">
    <property type="component" value="Unassembled WGS sequence"/>
</dbReference>
<dbReference type="CDD" id="cd02440">
    <property type="entry name" value="AdoMet_MTases"/>
    <property type="match status" value="1"/>
</dbReference>
<reference evidence="1 2" key="1">
    <citation type="journal article" date="2013" name="Genome Announc.">
        <title>Draft Genome Sequence of Winogradskyella psychrotolerans RS-3T, Isolated from the Marine Transect of Kongsfjorden, Ny-Alesund, Svalbard, Arctic Ocean.</title>
        <authorList>
            <person name="Kumar Pinnaka A."/>
            <person name="Ara S."/>
            <person name="Singh A."/>
            <person name="Shivaji S."/>
        </authorList>
    </citation>
    <scope>NUCLEOTIDE SEQUENCE [LARGE SCALE GENOMIC DNA]</scope>
    <source>
        <strain evidence="1 2">RS-3</strain>
    </source>
</reference>
<evidence type="ECO:0000313" key="2">
    <source>
        <dbReference type="Proteomes" id="UP000014962"/>
    </source>
</evidence>
<dbReference type="STRING" id="641526.ADIWIN_0009"/>
<keyword evidence="2" id="KW-1185">Reference proteome</keyword>
<dbReference type="SUPFAM" id="SSF53335">
    <property type="entry name" value="S-adenosyl-L-methionine-dependent methyltransferases"/>
    <property type="match status" value="1"/>
</dbReference>
<sequence>MTMSKDLFGKALLDYQNGNYSEDIITSTNISDEDELPLPYLFRNYSEMPKLEQAALKLAKGNVLDVGCGSGSHALWLQEQNIKVKAIDSSEGAVEVAMKRGVLNVELKPLLEETESFDTILLLMNGTGIFQELSEVANYLKHLKSLLNPDGQILIDSSDISYMYEDEDGGMWLDLNQGYPGELDYFLSYKGEKEVPMKWLYLDFKTLKTACLTVGLKCEKVMDGEHFDYLARIF</sequence>
<dbReference type="Pfam" id="PF13489">
    <property type="entry name" value="Methyltransf_23"/>
    <property type="match status" value="1"/>
</dbReference>
<dbReference type="EMBL" id="ATMR01000002">
    <property type="protein sequence ID" value="EPR74922.1"/>
    <property type="molecule type" value="Genomic_DNA"/>
</dbReference>
<dbReference type="InterPro" id="IPR029063">
    <property type="entry name" value="SAM-dependent_MTases_sf"/>
</dbReference>
<organism evidence="1 2">
    <name type="scientific">Winogradskyella psychrotolerans RS-3</name>
    <dbReference type="NCBI Taxonomy" id="641526"/>
    <lineage>
        <taxon>Bacteria</taxon>
        <taxon>Pseudomonadati</taxon>
        <taxon>Bacteroidota</taxon>
        <taxon>Flavobacteriia</taxon>
        <taxon>Flavobacteriales</taxon>
        <taxon>Flavobacteriaceae</taxon>
        <taxon>Winogradskyella</taxon>
    </lineage>
</organism>
<dbReference type="GO" id="GO:0032259">
    <property type="term" value="P:methylation"/>
    <property type="evidence" value="ECO:0007669"/>
    <property type="project" value="UniProtKB-KW"/>
</dbReference>
<gene>
    <name evidence="1" type="ORF">ADIWIN_0009</name>
</gene>
<accession>S7VZP7</accession>
<keyword evidence="1" id="KW-0808">Transferase</keyword>
<proteinExistence type="predicted"/>
<comment type="caution">
    <text evidence="1">The sequence shown here is derived from an EMBL/GenBank/DDBJ whole genome shotgun (WGS) entry which is preliminary data.</text>
</comment>
<dbReference type="Gene3D" id="3.40.50.150">
    <property type="entry name" value="Vaccinia Virus protein VP39"/>
    <property type="match status" value="1"/>
</dbReference>
<dbReference type="GO" id="GO:0008168">
    <property type="term" value="F:methyltransferase activity"/>
    <property type="evidence" value="ECO:0007669"/>
    <property type="project" value="UniProtKB-KW"/>
</dbReference>